<keyword evidence="5" id="KW-0324">Glycolysis</keyword>
<evidence type="ECO:0000256" key="6">
    <source>
        <dbReference type="ARBA" id="ARBA00023235"/>
    </source>
</evidence>
<dbReference type="Gene3D" id="3.30.70.2130">
    <property type="entry name" value="Metalloenzyme domain"/>
    <property type="match status" value="1"/>
</dbReference>
<dbReference type="NCBIfam" id="TIGR00306">
    <property type="entry name" value="apgM"/>
    <property type="match status" value="1"/>
</dbReference>
<reference evidence="8" key="1">
    <citation type="submission" date="2018-06" db="EMBL/GenBank/DDBJ databases">
        <authorList>
            <person name="Zhirakovskaya E."/>
        </authorList>
    </citation>
    <scope>NUCLEOTIDE SEQUENCE</scope>
</reference>
<protein>
    <submittedName>
        <fullName evidence="8">Predicted functional analog of homoserine kinase</fullName>
        <ecNumber evidence="8">2.7.1.-</ecNumber>
    </submittedName>
</protein>
<dbReference type="GO" id="GO:0004619">
    <property type="term" value="F:phosphoglycerate mutase activity"/>
    <property type="evidence" value="ECO:0007669"/>
    <property type="project" value="UniProtKB-EC"/>
</dbReference>
<dbReference type="NCBIfam" id="NF003242">
    <property type="entry name" value="PRK04200.1"/>
    <property type="match status" value="1"/>
</dbReference>
<keyword evidence="8" id="KW-0418">Kinase</keyword>
<dbReference type="AlphaFoldDB" id="A0A3B0R0E6"/>
<dbReference type="Gene3D" id="3.40.720.10">
    <property type="entry name" value="Alkaline Phosphatase, subunit A"/>
    <property type="match status" value="1"/>
</dbReference>
<feature type="domain" description="Metalloenzyme" evidence="7">
    <location>
        <begin position="1"/>
        <end position="371"/>
    </location>
</feature>
<dbReference type="PANTHER" id="PTHR31209">
    <property type="entry name" value="COFACTOR-INDEPENDENT PHOSPHOGLYCERATE MUTASE"/>
    <property type="match status" value="1"/>
</dbReference>
<proteinExistence type="inferred from homology"/>
<accession>A0A3B0R0E6</accession>
<comment type="function">
    <text evidence="2">Catalyzes the interconversion of 2-phosphoglycerate and 3-phosphoglycerate.</text>
</comment>
<evidence type="ECO:0000256" key="2">
    <source>
        <dbReference type="ARBA" id="ARBA00002315"/>
    </source>
</evidence>
<dbReference type="Pfam" id="PF01676">
    <property type="entry name" value="Metalloenzyme"/>
    <property type="match status" value="1"/>
</dbReference>
<comment type="catalytic activity">
    <reaction evidence="1">
        <text>(2R)-2-phosphoglycerate = (2R)-3-phosphoglycerate</text>
        <dbReference type="Rhea" id="RHEA:15901"/>
        <dbReference type="ChEBI" id="CHEBI:58272"/>
        <dbReference type="ChEBI" id="CHEBI:58289"/>
        <dbReference type="EC" id="5.4.2.12"/>
    </reaction>
</comment>
<dbReference type="EC" id="2.7.1.-" evidence="8"/>
<dbReference type="GO" id="GO:0016301">
    <property type="term" value="F:kinase activity"/>
    <property type="evidence" value="ECO:0007669"/>
    <property type="project" value="UniProtKB-KW"/>
</dbReference>
<comment type="pathway">
    <text evidence="3">Carbohydrate degradation.</text>
</comment>
<dbReference type="EMBL" id="UOEA01000083">
    <property type="protein sequence ID" value="VAV85197.1"/>
    <property type="molecule type" value="Genomic_DNA"/>
</dbReference>
<name>A0A3B0R0E6_9ZZZZ</name>
<dbReference type="GO" id="GO:0046872">
    <property type="term" value="F:metal ion binding"/>
    <property type="evidence" value="ECO:0007669"/>
    <property type="project" value="InterPro"/>
</dbReference>
<dbReference type="CDD" id="cd16011">
    <property type="entry name" value="iPGM_like"/>
    <property type="match status" value="1"/>
</dbReference>
<keyword evidence="8" id="KW-0808">Transferase</keyword>
<dbReference type="InterPro" id="IPR004456">
    <property type="entry name" value="Pglycerate_mutase_ApgM"/>
</dbReference>
<sequence>MKYIILIGDGMSDNPIERLGGKTTLQAAKTPNMDKISMEGEFGLFESVPEGYPPGSDVANLSILGYAPAKYYTGRAPLEAASIGVDLAKGDVAFRCNLVTIGGGEEGRVMVDYSAGHITTEEAADIIATLDKEFKEDGVRFYTGTSYRHLMVWADGKSNYNMTPPHDISDQVIQPEHLPTGDGVEMIMHLMERSVELLKDHPVNLARKAAGKNTADCIWLWGQGRAPQMPTFKDSYNISGGIISAVDLMKGIGIFAGLEVIEVDGATGYIDTNYEGKASAALDSLDRNDFICVHVEAPDEAGHQGLLDVKLQAIEDFDAKIVAPIFKGAVDKFGADGFKLMIVTDHPTPVELKTHTSDAVPFAIYGGAATPGGLTFSEVEARKSSIKKTDPAEFIKEFLGVE</sequence>
<dbReference type="GO" id="GO:0006096">
    <property type="term" value="P:glycolytic process"/>
    <property type="evidence" value="ECO:0007669"/>
    <property type="project" value="UniProtKB-KW"/>
</dbReference>
<dbReference type="PIRSF" id="PIRSF006392">
    <property type="entry name" value="IPGAM_arch"/>
    <property type="match status" value="1"/>
</dbReference>
<dbReference type="InterPro" id="IPR042253">
    <property type="entry name" value="Pglycerate_mutase_ApgM_sf"/>
</dbReference>
<dbReference type="InterPro" id="IPR017850">
    <property type="entry name" value="Alkaline_phosphatase_core_sf"/>
</dbReference>
<dbReference type="SUPFAM" id="SSF53649">
    <property type="entry name" value="Alkaline phosphatase-like"/>
    <property type="match status" value="1"/>
</dbReference>
<organism evidence="8">
    <name type="scientific">hydrothermal vent metagenome</name>
    <dbReference type="NCBI Taxonomy" id="652676"/>
    <lineage>
        <taxon>unclassified sequences</taxon>
        <taxon>metagenomes</taxon>
        <taxon>ecological metagenomes</taxon>
    </lineage>
</organism>
<dbReference type="InterPro" id="IPR023665">
    <property type="entry name" value="ApgAM_prokaryotes"/>
</dbReference>
<evidence type="ECO:0000256" key="1">
    <source>
        <dbReference type="ARBA" id="ARBA00000370"/>
    </source>
</evidence>
<evidence type="ECO:0000256" key="5">
    <source>
        <dbReference type="ARBA" id="ARBA00023152"/>
    </source>
</evidence>
<evidence type="ECO:0000259" key="7">
    <source>
        <dbReference type="Pfam" id="PF01676"/>
    </source>
</evidence>
<dbReference type="Pfam" id="PF10143">
    <property type="entry name" value="PhosphMutase"/>
    <property type="match status" value="1"/>
</dbReference>
<dbReference type="PANTHER" id="PTHR31209:SF4">
    <property type="entry name" value="2,3-BISPHOSPHOGLYCERATE-INDEPENDENT PHOSPHOGLYCERATE MUTASE"/>
    <property type="match status" value="1"/>
</dbReference>
<comment type="similarity">
    <text evidence="4">Belongs to the BPG-independent phosphoglycerate mutase family. A-PGAM subfamily.</text>
</comment>
<dbReference type="NCBIfam" id="TIGR02535">
    <property type="entry name" value="hyp_Hser_kinase"/>
    <property type="match status" value="1"/>
</dbReference>
<evidence type="ECO:0000256" key="4">
    <source>
        <dbReference type="ARBA" id="ARBA00005524"/>
    </source>
</evidence>
<evidence type="ECO:0000313" key="8">
    <source>
        <dbReference type="EMBL" id="VAV85197.1"/>
    </source>
</evidence>
<keyword evidence="6" id="KW-0413">Isomerase</keyword>
<gene>
    <name evidence="8" type="ORF">MNBD_DELTA01-1708</name>
</gene>
<dbReference type="InterPro" id="IPR006124">
    <property type="entry name" value="Metalloenzyme"/>
</dbReference>
<evidence type="ECO:0000256" key="3">
    <source>
        <dbReference type="ARBA" id="ARBA00004921"/>
    </source>
</evidence>